<feature type="region of interest" description="Disordered" evidence="3">
    <location>
        <begin position="1"/>
        <end position="27"/>
    </location>
</feature>
<evidence type="ECO:0000313" key="6">
    <source>
        <dbReference type="Proteomes" id="UP000053271"/>
    </source>
</evidence>
<accession>A0A124HPW0</accession>
<evidence type="ECO:0000313" key="5">
    <source>
        <dbReference type="EMBL" id="KUN33449.1"/>
    </source>
</evidence>
<evidence type="ECO:0000256" key="1">
    <source>
        <dbReference type="ARBA" id="ARBA00009013"/>
    </source>
</evidence>
<sequence>MTVPPDREAAEPQGTAPSDGALLPTSTGPTLSLVSRRGARHAVVVVEGPIDYHTTPQLLGHLTTKEMQEVPLLVLDLSKVDFCDSSALGAFVDLHRRRTEAGRGFGLAGTQPEVHRILELTRLTTVLPLYATTEQALAESPEA</sequence>
<dbReference type="Gene3D" id="3.30.750.24">
    <property type="entry name" value="STAS domain"/>
    <property type="match status" value="1"/>
</dbReference>
<dbReference type="Proteomes" id="UP000053271">
    <property type="component" value="Unassembled WGS sequence"/>
</dbReference>
<dbReference type="PANTHER" id="PTHR33495:SF2">
    <property type="entry name" value="ANTI-SIGMA FACTOR ANTAGONIST TM_1081-RELATED"/>
    <property type="match status" value="1"/>
</dbReference>
<dbReference type="InterPro" id="IPR003658">
    <property type="entry name" value="Anti-sigma_ant"/>
</dbReference>
<dbReference type="PANTHER" id="PTHR33495">
    <property type="entry name" value="ANTI-SIGMA FACTOR ANTAGONIST TM_1081-RELATED-RELATED"/>
    <property type="match status" value="1"/>
</dbReference>
<feature type="domain" description="STAS" evidence="4">
    <location>
        <begin position="43"/>
        <end position="140"/>
    </location>
</feature>
<evidence type="ECO:0000256" key="2">
    <source>
        <dbReference type="RuleBase" id="RU003749"/>
    </source>
</evidence>
<dbReference type="PROSITE" id="PS50801">
    <property type="entry name" value="STAS"/>
    <property type="match status" value="1"/>
</dbReference>
<dbReference type="Pfam" id="PF01740">
    <property type="entry name" value="STAS"/>
    <property type="match status" value="1"/>
</dbReference>
<dbReference type="NCBIfam" id="TIGR00377">
    <property type="entry name" value="ant_ant_sig"/>
    <property type="match status" value="1"/>
</dbReference>
<dbReference type="SUPFAM" id="SSF52091">
    <property type="entry name" value="SpoIIaa-like"/>
    <property type="match status" value="1"/>
</dbReference>
<comment type="similarity">
    <text evidence="1 2">Belongs to the anti-sigma-factor antagonist family.</text>
</comment>
<dbReference type="RefSeq" id="WP_079084483.1">
    <property type="nucleotide sequence ID" value="NZ_JBIBWU010000001.1"/>
</dbReference>
<dbReference type="CDD" id="cd07043">
    <property type="entry name" value="STAS_anti-anti-sigma_factors"/>
    <property type="match status" value="1"/>
</dbReference>
<comment type="caution">
    <text evidence="5">The sequence shown here is derived from an EMBL/GenBank/DDBJ whole genome shotgun (WGS) entry which is preliminary data.</text>
</comment>
<gene>
    <name evidence="5" type="ORF">AQJ30_33920</name>
</gene>
<name>A0A124HPW0_9ACTN</name>
<protein>
    <recommendedName>
        <fullName evidence="2">Anti-sigma factor antagonist</fullName>
    </recommendedName>
</protein>
<dbReference type="GeneID" id="91429577"/>
<dbReference type="InterPro" id="IPR002645">
    <property type="entry name" value="STAS_dom"/>
</dbReference>
<reference evidence="5 6" key="1">
    <citation type="submission" date="2015-10" db="EMBL/GenBank/DDBJ databases">
        <title>Draft genome sequence of Streptomyces longwoodensis DSM 41677, type strain for the species Streptomyces longwoodensis.</title>
        <authorList>
            <person name="Ruckert C."/>
            <person name="Winkler A."/>
            <person name="Kalinowski J."/>
            <person name="Kampfer P."/>
            <person name="Glaeser S."/>
        </authorList>
    </citation>
    <scope>NUCLEOTIDE SEQUENCE [LARGE SCALE GENOMIC DNA]</scope>
    <source>
        <strain evidence="5 6">DSM 41677</strain>
    </source>
</reference>
<dbReference type="AlphaFoldDB" id="A0A124HPW0"/>
<dbReference type="InterPro" id="IPR036513">
    <property type="entry name" value="STAS_dom_sf"/>
</dbReference>
<evidence type="ECO:0000259" key="4">
    <source>
        <dbReference type="PROSITE" id="PS50801"/>
    </source>
</evidence>
<dbReference type="GO" id="GO:0043856">
    <property type="term" value="F:anti-sigma factor antagonist activity"/>
    <property type="evidence" value="ECO:0007669"/>
    <property type="project" value="InterPro"/>
</dbReference>
<dbReference type="EMBL" id="LMWS01000053">
    <property type="protein sequence ID" value="KUN33449.1"/>
    <property type="molecule type" value="Genomic_DNA"/>
</dbReference>
<dbReference type="STRING" id="68231.AQJ30_33920"/>
<evidence type="ECO:0000256" key="3">
    <source>
        <dbReference type="SAM" id="MobiDB-lite"/>
    </source>
</evidence>
<organism evidence="5 6">
    <name type="scientific">Streptomyces longwoodensis</name>
    <dbReference type="NCBI Taxonomy" id="68231"/>
    <lineage>
        <taxon>Bacteria</taxon>
        <taxon>Bacillati</taxon>
        <taxon>Actinomycetota</taxon>
        <taxon>Actinomycetes</taxon>
        <taxon>Kitasatosporales</taxon>
        <taxon>Streptomycetaceae</taxon>
        <taxon>Streptomyces</taxon>
    </lineage>
</organism>
<feature type="compositionally biased region" description="Basic and acidic residues" evidence="3">
    <location>
        <begin position="1"/>
        <end position="10"/>
    </location>
</feature>
<proteinExistence type="inferred from homology"/>
<keyword evidence="6" id="KW-1185">Reference proteome</keyword>